<proteinExistence type="predicted"/>
<dbReference type="Proteomes" id="UP000310687">
    <property type="component" value="Unassembled WGS sequence"/>
</dbReference>
<name>A0A4S8Y5J0_AURPU</name>
<dbReference type="PANTHER" id="PTHR35186">
    <property type="entry name" value="ANK_REP_REGION DOMAIN-CONTAINING PROTEIN"/>
    <property type="match status" value="1"/>
</dbReference>
<sequence>MAEIAGLVLGGIPLIFLALEKYQQCLESGKNFYKYNATLLEIRDEIFVQQKQFSKTMELLGLYRPTYTELNQYLQDHFPEENIQFARYIQRMELTIKHLMDKLEIDILNKVGTPIVVSMGHTDNQGKPSPNVSSRVGWEWRRVKRSLATEERTRLFGELQHSNDVLKRLLSKPEILLEDLTPMVQSFAARYNQRDCDIVRAQASDVKKTLDACWQCSCLGLHRTSLDLDWFTNKPTSSPVFSVSLSYLLQTGQSATGHPQWRKAHVKIDAIDTTKGAGVDDAVLGPPMKDLKLSVSAGPSTGLRQKARALFVPLSRKQSTTPPPPPSSMDNTLIVSQPRNSVAKINSLCRFVQELEHGGNSLGFLTVPGDTKRVHLESFPGARTEEVTLTSLLPPSKPPAHLKMGRRKRFEIATAAAWATLLLCDTPWLSKNWDKHGLCFFSDNVPNTCSPLASRCVSMTQGCTQSSQPNQTSTATLHNKLIRNGAVFALGILLIELCLNRSFDEDRKAASVGNTITTVVDDFDIADSLIEDVFNEGGEPYGNAVQRCIRFAFPGRDTAKNFSHMSFRQDFHNLVVAPIEATLSTVPL</sequence>
<evidence type="ECO:0000313" key="5">
    <source>
        <dbReference type="Proteomes" id="UP000310374"/>
    </source>
</evidence>
<feature type="chain" id="PRO_5044089529" description="DUF7580 domain-containing protein" evidence="1">
    <location>
        <begin position="19"/>
        <end position="588"/>
    </location>
</feature>
<dbReference type="AlphaFoldDB" id="A0A4S8Y5J0"/>
<dbReference type="Pfam" id="PF24476">
    <property type="entry name" value="DUF7580"/>
    <property type="match status" value="1"/>
</dbReference>
<protein>
    <recommendedName>
        <fullName evidence="2">DUF7580 domain-containing protein</fullName>
    </recommendedName>
</protein>
<feature type="signal peptide" evidence="1">
    <location>
        <begin position="1"/>
        <end position="18"/>
    </location>
</feature>
<feature type="domain" description="DUF7580" evidence="2">
    <location>
        <begin position="199"/>
        <end position="584"/>
    </location>
</feature>
<dbReference type="PANTHER" id="PTHR35186:SF4">
    <property type="entry name" value="PRION-INHIBITION AND PROPAGATION HELO DOMAIN-CONTAINING PROTEIN"/>
    <property type="match status" value="1"/>
</dbReference>
<evidence type="ECO:0000313" key="6">
    <source>
        <dbReference type="Proteomes" id="UP000310687"/>
    </source>
</evidence>
<dbReference type="InterPro" id="IPR056002">
    <property type="entry name" value="DUF7580"/>
</dbReference>
<organism evidence="3 6">
    <name type="scientific">Aureobasidium pullulans</name>
    <name type="common">Black yeast</name>
    <name type="synonym">Pullularia pullulans</name>
    <dbReference type="NCBI Taxonomy" id="5580"/>
    <lineage>
        <taxon>Eukaryota</taxon>
        <taxon>Fungi</taxon>
        <taxon>Dikarya</taxon>
        <taxon>Ascomycota</taxon>
        <taxon>Pezizomycotina</taxon>
        <taxon>Dothideomycetes</taxon>
        <taxon>Dothideomycetidae</taxon>
        <taxon>Dothideales</taxon>
        <taxon>Saccotheciaceae</taxon>
        <taxon>Aureobasidium</taxon>
    </lineage>
</organism>
<accession>A0A4S8Y5J0</accession>
<gene>
    <name evidence="4" type="ORF">D6D12_04564</name>
    <name evidence="3" type="ORF">D6D22_03372</name>
</gene>
<evidence type="ECO:0000259" key="2">
    <source>
        <dbReference type="Pfam" id="PF24476"/>
    </source>
</evidence>
<dbReference type="EMBL" id="QZAL01000032">
    <property type="protein sequence ID" value="THW45775.1"/>
    <property type="molecule type" value="Genomic_DNA"/>
</dbReference>
<comment type="caution">
    <text evidence="3">The sequence shown here is derived from an EMBL/GenBank/DDBJ whole genome shotgun (WGS) entry which is preliminary data.</text>
</comment>
<dbReference type="EMBL" id="QZAT01000047">
    <property type="protein sequence ID" value="THX28841.1"/>
    <property type="molecule type" value="Genomic_DNA"/>
</dbReference>
<reference evidence="5 6" key="1">
    <citation type="submission" date="2018-10" db="EMBL/GenBank/DDBJ databases">
        <title>Fifty Aureobasidium pullulans genomes reveal a recombining polyextremotolerant generalist.</title>
        <authorList>
            <person name="Gostincar C."/>
            <person name="Turk M."/>
            <person name="Zajc J."/>
            <person name="Gunde-Cimerman N."/>
        </authorList>
    </citation>
    <scope>NUCLEOTIDE SEQUENCE [LARGE SCALE GENOMIC DNA]</scope>
    <source>
        <strain evidence="4 5">EXF-10081</strain>
        <strain evidence="3 6">EXF-11013</strain>
    </source>
</reference>
<dbReference type="Proteomes" id="UP000310374">
    <property type="component" value="Unassembled WGS sequence"/>
</dbReference>
<evidence type="ECO:0000313" key="3">
    <source>
        <dbReference type="EMBL" id="THW45775.1"/>
    </source>
</evidence>
<evidence type="ECO:0000313" key="4">
    <source>
        <dbReference type="EMBL" id="THX28841.1"/>
    </source>
</evidence>
<evidence type="ECO:0000256" key="1">
    <source>
        <dbReference type="SAM" id="SignalP"/>
    </source>
</evidence>
<keyword evidence="1" id="KW-0732">Signal</keyword>